<dbReference type="InParanoid" id="A0A482XTK7"/>
<dbReference type="SMR" id="A0A482XTK7"/>
<keyword evidence="4" id="KW-1185">Reference proteome</keyword>
<feature type="region of interest" description="Disordered" evidence="1">
    <location>
        <begin position="98"/>
        <end position="241"/>
    </location>
</feature>
<evidence type="ECO:0000256" key="2">
    <source>
        <dbReference type="SAM" id="SignalP"/>
    </source>
</evidence>
<reference evidence="3 4" key="1">
    <citation type="journal article" date="2017" name="Gigascience">
        <title>Genome sequence of the small brown planthopper, Laodelphax striatellus.</title>
        <authorList>
            <person name="Zhu J."/>
            <person name="Jiang F."/>
            <person name="Wang X."/>
            <person name="Yang P."/>
            <person name="Bao Y."/>
            <person name="Zhao W."/>
            <person name="Wang W."/>
            <person name="Lu H."/>
            <person name="Wang Q."/>
            <person name="Cui N."/>
            <person name="Li J."/>
            <person name="Chen X."/>
            <person name="Luo L."/>
            <person name="Yu J."/>
            <person name="Kang L."/>
            <person name="Cui F."/>
        </authorList>
    </citation>
    <scope>NUCLEOTIDE SEQUENCE [LARGE SCALE GENOMIC DNA]</scope>
    <source>
        <strain evidence="3">Lst14</strain>
    </source>
</reference>
<feature type="chain" id="PRO_5019786471" evidence="2">
    <location>
        <begin position="26"/>
        <end position="497"/>
    </location>
</feature>
<evidence type="ECO:0000256" key="1">
    <source>
        <dbReference type="SAM" id="MobiDB-lite"/>
    </source>
</evidence>
<feature type="compositionally biased region" description="Basic and acidic residues" evidence="1">
    <location>
        <begin position="98"/>
        <end position="108"/>
    </location>
</feature>
<comment type="caution">
    <text evidence="3">The sequence shown here is derived from an EMBL/GenBank/DDBJ whole genome shotgun (WGS) entry which is preliminary data.</text>
</comment>
<dbReference type="EMBL" id="QKKF02000377">
    <property type="protein sequence ID" value="RZF49166.1"/>
    <property type="molecule type" value="Genomic_DNA"/>
</dbReference>
<keyword evidence="2" id="KW-0732">Signal</keyword>
<evidence type="ECO:0000313" key="4">
    <source>
        <dbReference type="Proteomes" id="UP000291343"/>
    </source>
</evidence>
<accession>A0A482XTK7</accession>
<feature type="compositionally biased region" description="Polar residues" evidence="1">
    <location>
        <begin position="185"/>
        <end position="209"/>
    </location>
</feature>
<dbReference type="AlphaFoldDB" id="A0A482XTK7"/>
<feature type="compositionally biased region" description="Basic and acidic residues" evidence="1">
    <location>
        <begin position="168"/>
        <end position="178"/>
    </location>
</feature>
<proteinExistence type="predicted"/>
<organism evidence="3 4">
    <name type="scientific">Laodelphax striatellus</name>
    <name type="common">Small brown planthopper</name>
    <name type="synonym">Delphax striatella</name>
    <dbReference type="NCBI Taxonomy" id="195883"/>
    <lineage>
        <taxon>Eukaryota</taxon>
        <taxon>Metazoa</taxon>
        <taxon>Ecdysozoa</taxon>
        <taxon>Arthropoda</taxon>
        <taxon>Hexapoda</taxon>
        <taxon>Insecta</taxon>
        <taxon>Pterygota</taxon>
        <taxon>Neoptera</taxon>
        <taxon>Paraneoptera</taxon>
        <taxon>Hemiptera</taxon>
        <taxon>Auchenorrhyncha</taxon>
        <taxon>Fulgoroidea</taxon>
        <taxon>Delphacidae</taxon>
        <taxon>Criomorphinae</taxon>
        <taxon>Laodelphax</taxon>
    </lineage>
</organism>
<evidence type="ECO:0000313" key="3">
    <source>
        <dbReference type="EMBL" id="RZF49166.1"/>
    </source>
</evidence>
<sequence length="497" mass="56646">MYFIKKYNITLAIFLLLQFLLLGNCEFIHETNFAVDKNFKLTNEILDDQYSLKNGQNGRLTFSDSLGSNEDVDGDLLNSDLMSDLNDDDDQMYDDLEVSSRNRRENNSLKKRRSYDKEIDNSRSVMSKRDSHKAEVGKLDDEFDHKVRKGSERHGMGISSGVLSRPRMKFDGSNERVAHGGPIKHTSNFKQSLESSSGKGMRHSVSSLVDANKGDVQSCHPATNRPKVQQSSADKNDKNSKEYEDMLKGKVAERIVAVIQAKVCKSPKLAKFFGNCQGSTPAKDNGWEPECNPLFKPETVKEIMTQMENINTSETCHKLPPKLYEFLEWLIKVKPSRHLAPRKQRSFCDQYTDCAKGDSAFLFRAFDEEMGHPGDRSDRYRRNSYLYQEDNDFYADDDESEEMLLRNERSAQLIDSLSETLTQLNVIDDSDSQKQTKLIRSIDNDIASPGSDEEERTIFLESIPRSERSLVADVVRNQSVGFDLALAERVPMTEEDK</sequence>
<name>A0A482XTK7_LAOST</name>
<feature type="compositionally biased region" description="Basic and acidic residues" evidence="1">
    <location>
        <begin position="115"/>
        <end position="155"/>
    </location>
</feature>
<feature type="signal peptide" evidence="2">
    <location>
        <begin position="1"/>
        <end position="25"/>
    </location>
</feature>
<dbReference type="OrthoDB" id="10366859at2759"/>
<dbReference type="Proteomes" id="UP000291343">
    <property type="component" value="Unassembled WGS sequence"/>
</dbReference>
<gene>
    <name evidence="3" type="ORF">LSTR_LSTR008452</name>
</gene>
<protein>
    <submittedName>
        <fullName evidence="3">Uncharacterized protein</fullName>
    </submittedName>
</protein>